<proteinExistence type="predicted"/>
<dbReference type="AlphaFoldDB" id="A0A5K3FF09"/>
<reference evidence="1" key="1">
    <citation type="submission" date="2019-11" db="UniProtKB">
        <authorList>
            <consortium name="WormBaseParasite"/>
        </authorList>
    </citation>
    <scope>IDENTIFICATION</scope>
</reference>
<dbReference type="WBParaSite" id="MCU_006908-RA">
    <property type="protein sequence ID" value="MCU_006908-RA"/>
    <property type="gene ID" value="MCU_006908"/>
</dbReference>
<sequence>MRRRFDIFWGFKRRSKQTKTGHWKKKRLKMRKDFGRVRKLRRRYKILTCHPALPHSFVFRTYLPKLRSEEATVILLRANQNK</sequence>
<evidence type="ECO:0000313" key="1">
    <source>
        <dbReference type="WBParaSite" id="MCU_006908-RA"/>
    </source>
</evidence>
<protein>
    <submittedName>
        <fullName evidence="1">Ribosomal protein L18</fullName>
    </submittedName>
</protein>
<organism evidence="1">
    <name type="scientific">Mesocestoides corti</name>
    <name type="common">Flatworm</name>
    <dbReference type="NCBI Taxonomy" id="53468"/>
    <lineage>
        <taxon>Eukaryota</taxon>
        <taxon>Metazoa</taxon>
        <taxon>Spiralia</taxon>
        <taxon>Lophotrochozoa</taxon>
        <taxon>Platyhelminthes</taxon>
        <taxon>Cestoda</taxon>
        <taxon>Eucestoda</taxon>
        <taxon>Cyclophyllidea</taxon>
        <taxon>Mesocestoididae</taxon>
        <taxon>Mesocestoides</taxon>
    </lineage>
</organism>
<name>A0A5K3FF09_MESCO</name>
<accession>A0A5K3FF09</accession>